<protein>
    <submittedName>
        <fullName evidence="12">Thiol reductant ABC exporter subunit CydD</fullName>
    </submittedName>
</protein>
<evidence type="ECO:0000256" key="8">
    <source>
        <dbReference type="ARBA" id="ARBA00023136"/>
    </source>
</evidence>
<gene>
    <name evidence="12" type="primary">cydD</name>
    <name evidence="12" type="ORF">CIB95_08010</name>
</gene>
<proteinExistence type="predicted"/>
<evidence type="ECO:0000259" key="11">
    <source>
        <dbReference type="PROSITE" id="PS50929"/>
    </source>
</evidence>
<feature type="transmembrane region" description="Helical" evidence="9">
    <location>
        <begin position="236"/>
        <end position="257"/>
    </location>
</feature>
<name>A0A263BUN1_9BACI</name>
<dbReference type="RefSeq" id="WP_094924018.1">
    <property type="nucleotide sequence ID" value="NZ_NPIA01000003.1"/>
</dbReference>
<feature type="transmembrane region" description="Helical" evidence="9">
    <location>
        <begin position="136"/>
        <end position="152"/>
    </location>
</feature>
<evidence type="ECO:0000256" key="4">
    <source>
        <dbReference type="ARBA" id="ARBA00022692"/>
    </source>
</evidence>
<dbReference type="InterPro" id="IPR027417">
    <property type="entry name" value="P-loop_NTPase"/>
</dbReference>
<reference evidence="12 13" key="2">
    <citation type="submission" date="2017-09" db="EMBL/GenBank/DDBJ databases">
        <title>Bacillus patelloidae sp. nov., isolated from the intestinal tract of a marine limpet.</title>
        <authorList>
            <person name="Liu R."/>
            <person name="Dong C."/>
            <person name="Shao Z."/>
        </authorList>
    </citation>
    <scope>NUCLEOTIDE SEQUENCE [LARGE SCALE GENOMIC DNA]</scope>
    <source>
        <strain evidence="12 13">SA5d-4</strain>
    </source>
</reference>
<dbReference type="Pfam" id="PF00005">
    <property type="entry name" value="ABC_tran"/>
    <property type="match status" value="1"/>
</dbReference>
<dbReference type="GO" id="GO:0016887">
    <property type="term" value="F:ATP hydrolysis activity"/>
    <property type="evidence" value="ECO:0007669"/>
    <property type="project" value="InterPro"/>
</dbReference>
<dbReference type="PROSITE" id="PS50929">
    <property type="entry name" value="ABC_TM1F"/>
    <property type="match status" value="1"/>
</dbReference>
<keyword evidence="6" id="KW-0067">ATP-binding</keyword>
<evidence type="ECO:0000256" key="6">
    <source>
        <dbReference type="ARBA" id="ARBA00022840"/>
    </source>
</evidence>
<evidence type="ECO:0000313" key="13">
    <source>
        <dbReference type="Proteomes" id="UP000217083"/>
    </source>
</evidence>
<organism evidence="12 13">
    <name type="scientific">Lottiidibacillus patelloidae</name>
    <dbReference type="NCBI Taxonomy" id="2670334"/>
    <lineage>
        <taxon>Bacteria</taxon>
        <taxon>Bacillati</taxon>
        <taxon>Bacillota</taxon>
        <taxon>Bacilli</taxon>
        <taxon>Bacillales</taxon>
        <taxon>Bacillaceae</taxon>
        <taxon>Lottiidibacillus</taxon>
    </lineage>
</organism>
<keyword evidence="5" id="KW-0547">Nucleotide-binding</keyword>
<keyword evidence="8 9" id="KW-0472">Membrane</keyword>
<dbReference type="Proteomes" id="UP000217083">
    <property type="component" value="Unassembled WGS sequence"/>
</dbReference>
<feature type="domain" description="ABC transmembrane type-1" evidence="11">
    <location>
        <begin position="17"/>
        <end position="300"/>
    </location>
</feature>
<feature type="transmembrane region" description="Helical" evidence="9">
    <location>
        <begin position="263"/>
        <end position="281"/>
    </location>
</feature>
<comment type="subcellular location">
    <subcellularLocation>
        <location evidence="1">Cell membrane</location>
        <topology evidence="1">Multi-pass membrane protein</topology>
    </subcellularLocation>
</comment>
<dbReference type="AlphaFoldDB" id="A0A263BUN1"/>
<evidence type="ECO:0000313" key="12">
    <source>
        <dbReference type="EMBL" id="OZM57395.1"/>
    </source>
</evidence>
<feature type="transmembrane region" description="Helical" evidence="9">
    <location>
        <begin position="54"/>
        <end position="72"/>
    </location>
</feature>
<evidence type="ECO:0000259" key="10">
    <source>
        <dbReference type="PROSITE" id="PS50893"/>
    </source>
</evidence>
<dbReference type="Pfam" id="PF00664">
    <property type="entry name" value="ABC_membrane"/>
    <property type="match status" value="1"/>
</dbReference>
<keyword evidence="13" id="KW-1185">Reference proteome</keyword>
<keyword evidence="2" id="KW-0813">Transport</keyword>
<keyword evidence="7 9" id="KW-1133">Transmembrane helix</keyword>
<dbReference type="PROSITE" id="PS50893">
    <property type="entry name" value="ABC_TRANSPORTER_2"/>
    <property type="match status" value="1"/>
</dbReference>
<dbReference type="PANTHER" id="PTHR24221:SF590">
    <property type="entry name" value="COMPONENT LINKED WITH THE ASSEMBLY OF CYTOCHROME' TRANSPORT TRANSMEMBRANE ATP-BINDING PROTEIN ABC TRANSPORTER CYDD-RELATED"/>
    <property type="match status" value="1"/>
</dbReference>
<feature type="domain" description="ABC transporter" evidence="10">
    <location>
        <begin position="332"/>
        <end position="565"/>
    </location>
</feature>
<keyword evidence="3" id="KW-1003">Cell membrane</keyword>
<dbReference type="GO" id="GO:0140359">
    <property type="term" value="F:ABC-type transporter activity"/>
    <property type="evidence" value="ECO:0007669"/>
    <property type="project" value="InterPro"/>
</dbReference>
<dbReference type="PROSITE" id="PS00211">
    <property type="entry name" value="ABC_TRANSPORTER_1"/>
    <property type="match status" value="1"/>
</dbReference>
<comment type="caution">
    <text evidence="12">The sequence shown here is derived from an EMBL/GenBank/DDBJ whole genome shotgun (WGS) entry which is preliminary data.</text>
</comment>
<keyword evidence="4 9" id="KW-0812">Transmembrane</keyword>
<dbReference type="GO" id="GO:0005886">
    <property type="term" value="C:plasma membrane"/>
    <property type="evidence" value="ECO:0007669"/>
    <property type="project" value="UniProtKB-SubCell"/>
</dbReference>
<dbReference type="SUPFAM" id="SSF90123">
    <property type="entry name" value="ABC transporter transmembrane region"/>
    <property type="match status" value="1"/>
</dbReference>
<dbReference type="InterPro" id="IPR017871">
    <property type="entry name" value="ABC_transporter-like_CS"/>
</dbReference>
<dbReference type="InterPro" id="IPR003439">
    <property type="entry name" value="ABC_transporter-like_ATP-bd"/>
</dbReference>
<accession>A0A263BUN1</accession>
<dbReference type="SMART" id="SM00382">
    <property type="entry name" value="AAA"/>
    <property type="match status" value="1"/>
</dbReference>
<dbReference type="SUPFAM" id="SSF52540">
    <property type="entry name" value="P-loop containing nucleoside triphosphate hydrolases"/>
    <property type="match status" value="1"/>
</dbReference>
<dbReference type="Gene3D" id="3.40.50.300">
    <property type="entry name" value="P-loop containing nucleotide triphosphate hydrolases"/>
    <property type="match status" value="1"/>
</dbReference>
<evidence type="ECO:0000256" key="2">
    <source>
        <dbReference type="ARBA" id="ARBA00022448"/>
    </source>
</evidence>
<evidence type="ECO:0000256" key="5">
    <source>
        <dbReference type="ARBA" id="ARBA00022741"/>
    </source>
</evidence>
<evidence type="ECO:0000256" key="9">
    <source>
        <dbReference type="SAM" id="Phobius"/>
    </source>
</evidence>
<feature type="transmembrane region" description="Helical" evidence="9">
    <location>
        <begin position="15"/>
        <end position="34"/>
    </location>
</feature>
<sequence length="569" mass="62799">MKTLQQLASKQKGRYYALTALVIALGVVVITQAYLTVTIVDDLFLSKHEFKEVVPLLIGLLVVLLLRAAIHYGTGQIGVKMAAVVKADYRKKLLHSYADQSILASYKEQTGSKVSVMLDTVDELDSFYSKYVPQKMISTIVALMILIVVFTQHMYSGLIILFTAPFIPFFMMIIGKATAKKSQEKLASLNAFSGKFLGTLSGLVSLKLYGQSRTYRDAIKKSSIGFRDTTMNILKIAFTSSLMLEFISMLSIGLVALELGLRLVVFQQVSFFTAFFILLLVPEFYHLLKELGSAFHAGRSSTGAAERLEEELRIDKQKMDWGKAILEGPVKIQLKNVGFVYPNGQFSLKNINTVLPTTGQVAIVGKSGSGKTTLLHVIAGLIKRSEGEILLNERSLNDYSETQWFENVSYITQHPYLFAGTIAENIALGLDDSLEDIEAAAKKANIHDLIQSFPRGYKTIIGESGRGLSGGEKQRIALARAFLKNPSVILFDEPTSGLDLVTEQVLQHSIKELSKSSAVITVAHRLQTIKNANHILVIDEGTLLAEGTHEQLCKDIPAYSKLFSREGEE</sequence>
<evidence type="ECO:0000256" key="1">
    <source>
        <dbReference type="ARBA" id="ARBA00004651"/>
    </source>
</evidence>
<dbReference type="GO" id="GO:0005524">
    <property type="term" value="F:ATP binding"/>
    <property type="evidence" value="ECO:0007669"/>
    <property type="project" value="UniProtKB-KW"/>
</dbReference>
<reference evidence="13" key="1">
    <citation type="submission" date="2017-08" db="EMBL/GenBank/DDBJ databases">
        <authorList>
            <person name="Huang Z."/>
        </authorList>
    </citation>
    <scope>NUCLEOTIDE SEQUENCE [LARGE SCALE GENOMIC DNA]</scope>
    <source>
        <strain evidence="13">SA5d-4</strain>
    </source>
</reference>
<dbReference type="InterPro" id="IPR036640">
    <property type="entry name" value="ABC1_TM_sf"/>
</dbReference>
<dbReference type="EMBL" id="NPIA01000003">
    <property type="protein sequence ID" value="OZM57395.1"/>
    <property type="molecule type" value="Genomic_DNA"/>
</dbReference>
<dbReference type="Gene3D" id="1.20.1560.10">
    <property type="entry name" value="ABC transporter type 1, transmembrane domain"/>
    <property type="match status" value="1"/>
</dbReference>
<dbReference type="FunFam" id="3.40.50.300:FF:000221">
    <property type="entry name" value="Multidrug ABC transporter ATP-binding protein"/>
    <property type="match status" value="1"/>
</dbReference>
<dbReference type="CDD" id="cd18584">
    <property type="entry name" value="ABC_6TM_AarD_CydD"/>
    <property type="match status" value="1"/>
</dbReference>
<dbReference type="PANTHER" id="PTHR24221">
    <property type="entry name" value="ATP-BINDING CASSETTE SUB-FAMILY B"/>
    <property type="match status" value="1"/>
</dbReference>
<dbReference type="InterPro" id="IPR003593">
    <property type="entry name" value="AAA+_ATPase"/>
</dbReference>
<dbReference type="GO" id="GO:0042883">
    <property type="term" value="P:cysteine transport"/>
    <property type="evidence" value="ECO:0007669"/>
    <property type="project" value="InterPro"/>
</dbReference>
<dbReference type="InterPro" id="IPR011527">
    <property type="entry name" value="ABC1_TM_dom"/>
</dbReference>
<dbReference type="InterPro" id="IPR039421">
    <property type="entry name" value="Type_1_exporter"/>
</dbReference>
<evidence type="ECO:0000256" key="7">
    <source>
        <dbReference type="ARBA" id="ARBA00022989"/>
    </source>
</evidence>
<dbReference type="InterPro" id="IPR014216">
    <property type="entry name" value="ABC_transptr_CydD"/>
</dbReference>
<evidence type="ECO:0000256" key="3">
    <source>
        <dbReference type="ARBA" id="ARBA00022475"/>
    </source>
</evidence>
<dbReference type="NCBIfam" id="TIGR02857">
    <property type="entry name" value="CydD"/>
    <property type="match status" value="1"/>
</dbReference>